<dbReference type="Proteomes" id="UP000001552">
    <property type="component" value="Chromosome"/>
</dbReference>
<keyword evidence="4" id="KW-0862">Zinc</keyword>
<sequence length="172" mass="20219">MHNEALIFQKSDGGRIKIDVYALKKINKFLQTERSNCEAGGVLLGRYIIDSNDIIVDDITMPMKNDIRHRSFFLRRKRLHQKVVTKRWLESKGTCNYLGEWHTHAEAIPTPSCVDIKEWKKLLSTSIFDNDCLYFIIAGTEKIRVWEGNKYTMEIRQLNEMSSWMVNSYEKI</sequence>
<evidence type="ECO:0000259" key="6">
    <source>
        <dbReference type="Pfam" id="PF14464"/>
    </source>
</evidence>
<evidence type="ECO:0000313" key="8">
    <source>
        <dbReference type="Proteomes" id="UP000001552"/>
    </source>
</evidence>
<evidence type="ECO:0000256" key="5">
    <source>
        <dbReference type="ARBA" id="ARBA00023049"/>
    </source>
</evidence>
<dbReference type="Pfam" id="PF14464">
    <property type="entry name" value="Prok-JAB"/>
    <property type="match status" value="1"/>
</dbReference>
<dbReference type="RefSeq" id="WP_012995824.1">
    <property type="nucleotide sequence ID" value="NC_013921.1"/>
</dbReference>
<keyword evidence="3" id="KW-0378">Hydrolase</keyword>
<gene>
    <name evidence="7" type="ordered locus">Thit_1871</name>
</gene>
<dbReference type="GO" id="GO:0046872">
    <property type="term" value="F:metal ion binding"/>
    <property type="evidence" value="ECO:0007669"/>
    <property type="project" value="UniProtKB-KW"/>
</dbReference>
<keyword evidence="8" id="KW-1185">Reference proteome</keyword>
<dbReference type="GO" id="GO:0008237">
    <property type="term" value="F:metallopeptidase activity"/>
    <property type="evidence" value="ECO:0007669"/>
    <property type="project" value="UniProtKB-KW"/>
</dbReference>
<evidence type="ECO:0000313" key="7">
    <source>
        <dbReference type="EMBL" id="ADD03113.1"/>
    </source>
</evidence>
<proteinExistence type="predicted"/>
<evidence type="ECO:0000256" key="1">
    <source>
        <dbReference type="ARBA" id="ARBA00022670"/>
    </source>
</evidence>
<evidence type="ECO:0000256" key="2">
    <source>
        <dbReference type="ARBA" id="ARBA00022723"/>
    </source>
</evidence>
<evidence type="ECO:0000256" key="4">
    <source>
        <dbReference type="ARBA" id="ARBA00022833"/>
    </source>
</evidence>
<organism evidence="7 8">
    <name type="scientific">Thermoanaerobacter italicus (strain DSM 9252 / Ab9)</name>
    <dbReference type="NCBI Taxonomy" id="580331"/>
    <lineage>
        <taxon>Bacteria</taxon>
        <taxon>Bacillati</taxon>
        <taxon>Bacillota</taxon>
        <taxon>Clostridia</taxon>
        <taxon>Thermoanaerobacterales</taxon>
        <taxon>Thermoanaerobacteraceae</taxon>
        <taxon>Thermoanaerobacter</taxon>
    </lineage>
</organism>
<protein>
    <recommendedName>
        <fullName evidence="6">JAB domain-containing protein</fullName>
    </recommendedName>
</protein>
<dbReference type="SUPFAM" id="SSF102712">
    <property type="entry name" value="JAB1/MPN domain"/>
    <property type="match status" value="1"/>
</dbReference>
<dbReference type="eggNOG" id="COG1310">
    <property type="taxonomic scope" value="Bacteria"/>
</dbReference>
<reference evidence="7" key="1">
    <citation type="submission" date="2010-02" db="EMBL/GenBank/DDBJ databases">
        <title>Complete sequence of Thermoanaerobacter italicus Ab9.</title>
        <authorList>
            <consortium name="US DOE Joint Genome Institute"/>
            <person name="Lucas S."/>
            <person name="Copeland A."/>
            <person name="Lapidus A."/>
            <person name="Cheng J.-F."/>
            <person name="Bruce D."/>
            <person name="Goodwin L."/>
            <person name="Pitluck S."/>
            <person name="Chertkov O."/>
            <person name="Detter J.C."/>
            <person name="Han C."/>
            <person name="Tapia R."/>
            <person name="Land M."/>
            <person name="Hauser L."/>
            <person name="Kyrpides N."/>
            <person name="Mikhailova N."/>
            <person name="Hemme C.L."/>
            <person name="Woyke T."/>
        </authorList>
    </citation>
    <scope>NUCLEOTIDE SEQUENCE [LARGE SCALE GENOMIC DNA]</scope>
    <source>
        <strain evidence="7">Ab9</strain>
    </source>
</reference>
<dbReference type="InterPro" id="IPR028090">
    <property type="entry name" value="JAB_dom_prok"/>
</dbReference>
<name>D3T4G1_THEIA</name>
<keyword evidence="1" id="KW-0645">Protease</keyword>
<dbReference type="Gene3D" id="3.40.140.10">
    <property type="entry name" value="Cytidine Deaminase, domain 2"/>
    <property type="match status" value="1"/>
</dbReference>
<feature type="domain" description="JAB" evidence="6">
    <location>
        <begin position="35"/>
        <end position="146"/>
    </location>
</feature>
<accession>D3T4G1</accession>
<evidence type="ECO:0000256" key="3">
    <source>
        <dbReference type="ARBA" id="ARBA00022801"/>
    </source>
</evidence>
<dbReference type="EMBL" id="CP001936">
    <property type="protein sequence ID" value="ADD03113.1"/>
    <property type="molecule type" value="Genomic_DNA"/>
</dbReference>
<dbReference type="GO" id="GO:0006508">
    <property type="term" value="P:proteolysis"/>
    <property type="evidence" value="ECO:0007669"/>
    <property type="project" value="UniProtKB-KW"/>
</dbReference>
<dbReference type="HOGENOM" id="CLU_123228_1_1_9"/>
<dbReference type="OrthoDB" id="517279at2"/>
<keyword evidence="5" id="KW-0482">Metalloprotease</keyword>
<dbReference type="AlphaFoldDB" id="D3T4G1"/>
<dbReference type="KEGG" id="tit:Thit_1871"/>
<keyword evidence="2" id="KW-0479">Metal-binding</keyword>